<name>A0A8X6YJ09_9ARAC</name>
<keyword evidence="2" id="KW-1185">Reference proteome</keyword>
<organism evidence="1 2">
    <name type="scientific">Trichonephila inaurata madagascariensis</name>
    <dbReference type="NCBI Taxonomy" id="2747483"/>
    <lineage>
        <taxon>Eukaryota</taxon>
        <taxon>Metazoa</taxon>
        <taxon>Ecdysozoa</taxon>
        <taxon>Arthropoda</taxon>
        <taxon>Chelicerata</taxon>
        <taxon>Arachnida</taxon>
        <taxon>Araneae</taxon>
        <taxon>Araneomorphae</taxon>
        <taxon>Entelegynae</taxon>
        <taxon>Araneoidea</taxon>
        <taxon>Nephilidae</taxon>
        <taxon>Trichonephila</taxon>
        <taxon>Trichonephila inaurata</taxon>
    </lineage>
</organism>
<accession>A0A8X6YJ09</accession>
<gene>
    <name evidence="1" type="ORF">TNIN_196561</name>
</gene>
<protein>
    <submittedName>
        <fullName evidence="1">Uncharacterized protein</fullName>
    </submittedName>
</protein>
<sequence length="80" mass="9243">MFCRKVYMIAAVNESVIGEADESKFGKIKYESRKLVKRQLGVWRHRINVLLGMAERRDSKCNQKVSVAGIRNNFELLESP</sequence>
<dbReference type="EMBL" id="BMAV01019720">
    <property type="protein sequence ID" value="GFY72882.1"/>
    <property type="molecule type" value="Genomic_DNA"/>
</dbReference>
<evidence type="ECO:0000313" key="2">
    <source>
        <dbReference type="Proteomes" id="UP000886998"/>
    </source>
</evidence>
<comment type="caution">
    <text evidence="1">The sequence shown here is derived from an EMBL/GenBank/DDBJ whole genome shotgun (WGS) entry which is preliminary data.</text>
</comment>
<dbReference type="AlphaFoldDB" id="A0A8X6YJ09"/>
<reference evidence="1" key="1">
    <citation type="submission" date="2020-08" db="EMBL/GenBank/DDBJ databases">
        <title>Multicomponent nature underlies the extraordinary mechanical properties of spider dragline silk.</title>
        <authorList>
            <person name="Kono N."/>
            <person name="Nakamura H."/>
            <person name="Mori M."/>
            <person name="Yoshida Y."/>
            <person name="Ohtoshi R."/>
            <person name="Malay A.D."/>
            <person name="Moran D.A.P."/>
            <person name="Tomita M."/>
            <person name="Numata K."/>
            <person name="Arakawa K."/>
        </authorList>
    </citation>
    <scope>NUCLEOTIDE SEQUENCE</scope>
</reference>
<dbReference type="Proteomes" id="UP000886998">
    <property type="component" value="Unassembled WGS sequence"/>
</dbReference>
<evidence type="ECO:0000313" key="1">
    <source>
        <dbReference type="EMBL" id="GFY72882.1"/>
    </source>
</evidence>
<proteinExistence type="predicted"/>